<name>A0AAD9E8X4_9PEZI</name>
<feature type="signal peptide" evidence="1">
    <location>
        <begin position="1"/>
        <end position="21"/>
    </location>
</feature>
<dbReference type="AlphaFoldDB" id="A0AAD9E8X4"/>
<sequence length="95" mass="10940">MSPYAMFCWSRILPCLQLTTSARFAPENPPELVDVRRVAYMQVRPPEPVLSDLRFRCMTVGLLLRNPMNDYDKFTNAGIICETVIRALRFTLSTI</sequence>
<reference evidence="2" key="1">
    <citation type="submission" date="2023-01" db="EMBL/GenBank/DDBJ databases">
        <title>Colletotrichum chrysophilum M932 genome sequence.</title>
        <authorList>
            <person name="Baroncelli R."/>
        </authorList>
    </citation>
    <scope>NUCLEOTIDE SEQUENCE</scope>
    <source>
        <strain evidence="2">M932</strain>
    </source>
</reference>
<evidence type="ECO:0000313" key="2">
    <source>
        <dbReference type="EMBL" id="KAK1842189.1"/>
    </source>
</evidence>
<proteinExistence type="predicted"/>
<feature type="chain" id="PRO_5042192653" description="Secreted protein" evidence="1">
    <location>
        <begin position="22"/>
        <end position="95"/>
    </location>
</feature>
<protein>
    <recommendedName>
        <fullName evidence="4">Secreted protein</fullName>
    </recommendedName>
</protein>
<evidence type="ECO:0008006" key="4">
    <source>
        <dbReference type="Google" id="ProtNLM"/>
    </source>
</evidence>
<keyword evidence="3" id="KW-1185">Reference proteome</keyword>
<evidence type="ECO:0000313" key="3">
    <source>
        <dbReference type="Proteomes" id="UP001243330"/>
    </source>
</evidence>
<evidence type="ECO:0000256" key="1">
    <source>
        <dbReference type="SAM" id="SignalP"/>
    </source>
</evidence>
<dbReference type="Proteomes" id="UP001243330">
    <property type="component" value="Unassembled WGS sequence"/>
</dbReference>
<gene>
    <name evidence="2" type="ORF">CCHR01_15167</name>
</gene>
<dbReference type="EMBL" id="JAQOWY010000428">
    <property type="protein sequence ID" value="KAK1842189.1"/>
    <property type="molecule type" value="Genomic_DNA"/>
</dbReference>
<comment type="caution">
    <text evidence="2">The sequence shown here is derived from an EMBL/GenBank/DDBJ whole genome shotgun (WGS) entry which is preliminary data.</text>
</comment>
<keyword evidence="1" id="KW-0732">Signal</keyword>
<accession>A0AAD9E8X4</accession>
<organism evidence="2 3">
    <name type="scientific">Colletotrichum chrysophilum</name>
    <dbReference type="NCBI Taxonomy" id="1836956"/>
    <lineage>
        <taxon>Eukaryota</taxon>
        <taxon>Fungi</taxon>
        <taxon>Dikarya</taxon>
        <taxon>Ascomycota</taxon>
        <taxon>Pezizomycotina</taxon>
        <taxon>Sordariomycetes</taxon>
        <taxon>Hypocreomycetidae</taxon>
        <taxon>Glomerellales</taxon>
        <taxon>Glomerellaceae</taxon>
        <taxon>Colletotrichum</taxon>
        <taxon>Colletotrichum gloeosporioides species complex</taxon>
    </lineage>
</organism>